<proteinExistence type="predicted"/>
<dbReference type="SUPFAM" id="SSF50346">
    <property type="entry name" value="PRC-barrel domain"/>
    <property type="match status" value="1"/>
</dbReference>
<comment type="caution">
    <text evidence="3">The sequence shown here is derived from an EMBL/GenBank/DDBJ whole genome shotgun (WGS) entry which is preliminary data.</text>
</comment>
<feature type="domain" description="PRC-barrel" evidence="2">
    <location>
        <begin position="54"/>
        <end position="116"/>
    </location>
</feature>
<keyword evidence="4" id="KW-1185">Reference proteome</keyword>
<evidence type="ECO:0000313" key="4">
    <source>
        <dbReference type="Proteomes" id="UP001597371"/>
    </source>
</evidence>
<feature type="chain" id="PRO_5047266435" evidence="1">
    <location>
        <begin position="28"/>
        <end position="126"/>
    </location>
</feature>
<evidence type="ECO:0000259" key="2">
    <source>
        <dbReference type="Pfam" id="PF05239"/>
    </source>
</evidence>
<reference evidence="4" key="1">
    <citation type="journal article" date="2019" name="Int. J. Syst. Evol. Microbiol.">
        <title>The Global Catalogue of Microorganisms (GCM) 10K type strain sequencing project: providing services to taxonomists for standard genome sequencing and annotation.</title>
        <authorList>
            <consortium name="The Broad Institute Genomics Platform"/>
            <consortium name="The Broad Institute Genome Sequencing Center for Infectious Disease"/>
            <person name="Wu L."/>
            <person name="Ma J."/>
        </authorList>
    </citation>
    <scope>NUCLEOTIDE SEQUENCE [LARGE SCALE GENOMIC DNA]</scope>
    <source>
        <strain evidence="4">ZS-35-S2</strain>
    </source>
</reference>
<feature type="signal peptide" evidence="1">
    <location>
        <begin position="1"/>
        <end position="27"/>
    </location>
</feature>
<keyword evidence="1" id="KW-0732">Signal</keyword>
<sequence length="126" mass="13262">MPLNAFRSTAIALAAGVGAFAATPTLAQQMLVEVDDATIVAPFDIAAGLLDDIDVYTASGVEVGDVEELVGPDRTTATHFAVDFDGDEGYADRDVLIPVDALTLEANRLIISLTPEEVAELPTWDD</sequence>
<dbReference type="Gene3D" id="2.30.30.240">
    <property type="entry name" value="PRC-barrel domain"/>
    <property type="match status" value="1"/>
</dbReference>
<organism evidence="3 4">
    <name type="scientific">Aureimonas populi</name>
    <dbReference type="NCBI Taxonomy" id="1701758"/>
    <lineage>
        <taxon>Bacteria</taxon>
        <taxon>Pseudomonadati</taxon>
        <taxon>Pseudomonadota</taxon>
        <taxon>Alphaproteobacteria</taxon>
        <taxon>Hyphomicrobiales</taxon>
        <taxon>Aurantimonadaceae</taxon>
        <taxon>Aureimonas</taxon>
    </lineage>
</organism>
<dbReference type="InterPro" id="IPR011033">
    <property type="entry name" value="PRC_barrel-like_sf"/>
</dbReference>
<dbReference type="EMBL" id="JBHUIJ010000019">
    <property type="protein sequence ID" value="MFD2238545.1"/>
    <property type="molecule type" value="Genomic_DNA"/>
</dbReference>
<accession>A0ABW5CMT6</accession>
<evidence type="ECO:0000256" key="1">
    <source>
        <dbReference type="SAM" id="SignalP"/>
    </source>
</evidence>
<dbReference type="RefSeq" id="WP_209736558.1">
    <property type="nucleotide sequence ID" value="NZ_CP072611.1"/>
</dbReference>
<protein>
    <submittedName>
        <fullName evidence="3">PRC-barrel domain-containing protein</fullName>
    </submittedName>
</protein>
<dbReference type="Proteomes" id="UP001597371">
    <property type="component" value="Unassembled WGS sequence"/>
</dbReference>
<evidence type="ECO:0000313" key="3">
    <source>
        <dbReference type="EMBL" id="MFD2238545.1"/>
    </source>
</evidence>
<name>A0ABW5CMT6_9HYPH</name>
<gene>
    <name evidence="3" type="ORF">ACFSKQ_13905</name>
</gene>
<dbReference type="InterPro" id="IPR027275">
    <property type="entry name" value="PRC-brl_dom"/>
</dbReference>
<dbReference type="Pfam" id="PF05239">
    <property type="entry name" value="PRC"/>
    <property type="match status" value="1"/>
</dbReference>